<gene>
    <name evidence="1" type="ORF">Pflav_019360</name>
</gene>
<dbReference type="EMBL" id="AP022870">
    <property type="protein sequence ID" value="BCB75526.1"/>
    <property type="molecule type" value="Genomic_DNA"/>
</dbReference>
<organism evidence="1 2">
    <name type="scientific">Phytohabitans flavus</name>
    <dbReference type="NCBI Taxonomy" id="1076124"/>
    <lineage>
        <taxon>Bacteria</taxon>
        <taxon>Bacillati</taxon>
        <taxon>Actinomycetota</taxon>
        <taxon>Actinomycetes</taxon>
        <taxon>Micromonosporales</taxon>
        <taxon>Micromonosporaceae</taxon>
    </lineage>
</organism>
<evidence type="ECO:0000313" key="1">
    <source>
        <dbReference type="EMBL" id="BCB75526.1"/>
    </source>
</evidence>
<keyword evidence="2" id="KW-1185">Reference proteome</keyword>
<dbReference type="KEGG" id="pfla:Pflav_019360"/>
<dbReference type="AlphaFoldDB" id="A0A6F8XNY2"/>
<dbReference type="Proteomes" id="UP000502508">
    <property type="component" value="Chromosome"/>
</dbReference>
<accession>A0A6F8XNY2</accession>
<name>A0A6F8XNY2_9ACTN</name>
<proteinExistence type="predicted"/>
<dbReference type="RefSeq" id="WP_173035370.1">
    <property type="nucleotide sequence ID" value="NZ_AP022870.1"/>
</dbReference>
<evidence type="ECO:0000313" key="2">
    <source>
        <dbReference type="Proteomes" id="UP000502508"/>
    </source>
</evidence>
<sequence>MNNTTRPAPADVGRRATEILDLIEASEEYGRLAESTRLYPDCWATFTGYPIVASFDLSRDAGPLFVEAMRVLALKAAVFELTHGDERTAELMVSAPVDEMVHAVLAQYTLCVRMTARLGIQFVHMTDQERFGWQPGDYTQQCYQGAGWGVPDPRYWIGKDETGRRLGVLRERYASIGIMDDGRRHDIDFATGRPELVAAG</sequence>
<reference evidence="1 2" key="1">
    <citation type="submission" date="2020-03" db="EMBL/GenBank/DDBJ databases">
        <title>Whole genome shotgun sequence of Phytohabitans flavus NBRC 107702.</title>
        <authorList>
            <person name="Komaki H."/>
            <person name="Tamura T."/>
        </authorList>
    </citation>
    <scope>NUCLEOTIDE SEQUENCE [LARGE SCALE GENOMIC DNA]</scope>
    <source>
        <strain evidence="1 2">NBRC 107702</strain>
    </source>
</reference>
<protein>
    <submittedName>
        <fullName evidence="1">Uncharacterized protein</fullName>
    </submittedName>
</protein>
<reference evidence="1 2" key="2">
    <citation type="submission" date="2020-03" db="EMBL/GenBank/DDBJ databases">
        <authorList>
            <person name="Ichikawa N."/>
            <person name="Kimura A."/>
            <person name="Kitahashi Y."/>
            <person name="Uohara A."/>
        </authorList>
    </citation>
    <scope>NUCLEOTIDE SEQUENCE [LARGE SCALE GENOMIC DNA]</scope>
    <source>
        <strain evidence="1 2">NBRC 107702</strain>
    </source>
</reference>